<dbReference type="Proteomes" id="UP000727857">
    <property type="component" value="Unassembled WGS sequence"/>
</dbReference>
<feature type="domain" description="Mg chelatase-related protein C-terminal" evidence="2">
    <location>
        <begin position="408"/>
        <end position="504"/>
    </location>
</feature>
<dbReference type="PANTHER" id="PTHR32039">
    <property type="entry name" value="MAGNESIUM-CHELATASE SUBUNIT CHLI"/>
    <property type="match status" value="1"/>
</dbReference>
<dbReference type="InterPro" id="IPR000523">
    <property type="entry name" value="Mg_chelatse_chII-like_cat_dom"/>
</dbReference>
<dbReference type="GO" id="GO:0005524">
    <property type="term" value="F:ATP binding"/>
    <property type="evidence" value="ECO:0007669"/>
    <property type="project" value="InterPro"/>
</dbReference>
<gene>
    <name evidence="3" type="ORF">IAB16_05625</name>
</gene>
<accession>A0A940ICX0</accession>
<dbReference type="SUPFAM" id="SSF52540">
    <property type="entry name" value="P-loop containing nucleoside triphosphate hydrolases"/>
    <property type="match status" value="1"/>
</dbReference>
<dbReference type="InterPro" id="IPR014721">
    <property type="entry name" value="Ribsml_uS5_D2-typ_fold_subgr"/>
</dbReference>
<dbReference type="Gene3D" id="3.30.230.10">
    <property type="match status" value="1"/>
</dbReference>
<dbReference type="Gene3D" id="3.40.50.300">
    <property type="entry name" value="P-loop containing nucleotide triphosphate hydrolases"/>
    <property type="match status" value="1"/>
</dbReference>
<feature type="domain" description="Magnesium chelatase ChlI-like catalytic" evidence="1">
    <location>
        <begin position="193"/>
        <end position="401"/>
    </location>
</feature>
<proteinExistence type="predicted"/>
<name>A0A940ICX0_9FIRM</name>
<reference evidence="3" key="2">
    <citation type="journal article" date="2021" name="PeerJ">
        <title>Extensive microbial diversity within the chicken gut microbiome revealed by metagenomics and culture.</title>
        <authorList>
            <person name="Gilroy R."/>
            <person name="Ravi A."/>
            <person name="Getino M."/>
            <person name="Pursley I."/>
            <person name="Horton D.L."/>
            <person name="Alikhan N.F."/>
            <person name="Baker D."/>
            <person name="Gharbi K."/>
            <person name="Hall N."/>
            <person name="Watson M."/>
            <person name="Adriaenssens E.M."/>
            <person name="Foster-Nyarko E."/>
            <person name="Jarju S."/>
            <person name="Secka A."/>
            <person name="Antonio M."/>
            <person name="Oren A."/>
            <person name="Chaudhuri R.R."/>
            <person name="La Ragione R."/>
            <person name="Hildebrand F."/>
            <person name="Pallen M.J."/>
        </authorList>
    </citation>
    <scope>NUCLEOTIDE SEQUENCE</scope>
    <source>
        <strain evidence="3">517</strain>
    </source>
</reference>
<dbReference type="Pfam" id="PF01078">
    <property type="entry name" value="Mg_chelatase"/>
    <property type="match status" value="1"/>
</dbReference>
<protein>
    <submittedName>
        <fullName evidence="3">YifB family Mg chelatase-like AAA ATPase</fullName>
    </submittedName>
</protein>
<dbReference type="Pfam" id="PF13335">
    <property type="entry name" value="Mg_chelatase_C"/>
    <property type="match status" value="1"/>
</dbReference>
<reference evidence="3" key="1">
    <citation type="submission" date="2020-10" db="EMBL/GenBank/DDBJ databases">
        <authorList>
            <person name="Gilroy R."/>
        </authorList>
    </citation>
    <scope>NUCLEOTIDE SEQUENCE</scope>
    <source>
        <strain evidence="3">517</strain>
    </source>
</reference>
<dbReference type="AlphaFoldDB" id="A0A940ICX0"/>
<dbReference type="EMBL" id="JADINF010000140">
    <property type="protein sequence ID" value="MBO8424479.1"/>
    <property type="molecule type" value="Genomic_DNA"/>
</dbReference>
<dbReference type="InterPro" id="IPR004482">
    <property type="entry name" value="Mg_chelat-rel"/>
</dbReference>
<dbReference type="InterPro" id="IPR045006">
    <property type="entry name" value="CHLI-like"/>
</dbReference>
<dbReference type="PANTHER" id="PTHR32039:SF7">
    <property type="entry name" value="COMPETENCE PROTEIN COMM"/>
    <property type="match status" value="1"/>
</dbReference>
<dbReference type="Pfam" id="PF13541">
    <property type="entry name" value="ChlI"/>
    <property type="match status" value="1"/>
</dbReference>
<comment type="caution">
    <text evidence="3">The sequence shown here is derived from an EMBL/GenBank/DDBJ whole genome shotgun (WGS) entry which is preliminary data.</text>
</comment>
<dbReference type="InterPro" id="IPR027417">
    <property type="entry name" value="P-loop_NTPase"/>
</dbReference>
<evidence type="ECO:0000313" key="4">
    <source>
        <dbReference type="Proteomes" id="UP000727857"/>
    </source>
</evidence>
<dbReference type="NCBIfam" id="TIGR00368">
    <property type="entry name" value="YifB family Mg chelatase-like AAA ATPase"/>
    <property type="match status" value="1"/>
</dbReference>
<evidence type="ECO:0000259" key="1">
    <source>
        <dbReference type="Pfam" id="PF01078"/>
    </source>
</evidence>
<dbReference type="SUPFAM" id="SSF54211">
    <property type="entry name" value="Ribosomal protein S5 domain 2-like"/>
    <property type="match status" value="1"/>
</dbReference>
<dbReference type="InterPro" id="IPR025158">
    <property type="entry name" value="Mg_chelat-rel_C"/>
</dbReference>
<sequence length="513" mass="56273">MLASIKSYALDGLNGYPVDIEVDTQKGVASFEIVGLPSAAVKEARNRVRAAIRNSYFDFTPKRTTVNLAPADMKKEGSAFDFPIAVGFLAGTEQISTERLNEFVMLGELSLDGSLRRISGVMPILISALQKGYKKFIIPEGNAAEASYIRGIEVYAPQNLADACAFLGGLKDLAPVRHRLYSSVAAVNKYDVDLKYVKGQTLAKRALEIAVSGGHNLLMCGTAGAGKTLLAKCIPTIMPDMTFEEAIETTKIHSVAGILDPDEGMVTVRPFRSPHHTASLMSLIGGGSKSVCGEVSLAHNGVLFLDEMPEYNKKTLETLRQPIEDGVVTVTRVARSIEYPARFMLVASMNPCPCGNYGSRDKNKQCTCTYAERKRYAGKISGPLLDRIDLYVTVDGVEYDELRSAPAGESSLDVKARVERARAIQRERFAGEKIHVNAEMNNRLIEKYCRLDEASEKLLEQAFRRYSLSARSVTRILKVARTVADIDGRENITVNDLAEAIQFKTREPGNEID</sequence>
<evidence type="ECO:0000259" key="2">
    <source>
        <dbReference type="Pfam" id="PF13335"/>
    </source>
</evidence>
<dbReference type="InterPro" id="IPR020568">
    <property type="entry name" value="Ribosomal_Su5_D2-typ_SF"/>
</dbReference>
<organism evidence="3 4">
    <name type="scientific">Candidatus Stercoripulliclostridium pullicola</name>
    <dbReference type="NCBI Taxonomy" id="2840953"/>
    <lineage>
        <taxon>Bacteria</taxon>
        <taxon>Bacillati</taxon>
        <taxon>Bacillota</taxon>
        <taxon>Clostridia</taxon>
        <taxon>Eubacteriales</taxon>
        <taxon>Candidatus Stercoripulliclostridium</taxon>
    </lineage>
</organism>
<evidence type="ECO:0000313" key="3">
    <source>
        <dbReference type="EMBL" id="MBO8424479.1"/>
    </source>
</evidence>